<dbReference type="Gene3D" id="3.50.30.50">
    <property type="entry name" value="Putative cyclase"/>
    <property type="match status" value="1"/>
</dbReference>
<dbReference type="InterPro" id="IPR007325">
    <property type="entry name" value="KFase/CYL"/>
</dbReference>
<dbReference type="EMBL" id="JAOWKX010000008">
    <property type="protein sequence ID" value="MCV2885936.1"/>
    <property type="molecule type" value="Genomic_DNA"/>
</dbReference>
<keyword evidence="1" id="KW-0732">Signal</keyword>
<accession>A0ABT3AB80</accession>
<organism evidence="2 3">
    <name type="scientific">Fluctibacter corallii</name>
    <dbReference type="NCBI Taxonomy" id="2984329"/>
    <lineage>
        <taxon>Bacteria</taxon>
        <taxon>Pseudomonadati</taxon>
        <taxon>Pseudomonadota</taxon>
        <taxon>Gammaproteobacteria</taxon>
        <taxon>Alteromonadales</taxon>
        <taxon>Alteromonadaceae</taxon>
        <taxon>Fluctibacter</taxon>
    </lineage>
</organism>
<protein>
    <submittedName>
        <fullName evidence="2">Cyclase family protein</fullName>
    </submittedName>
</protein>
<dbReference type="InterPro" id="IPR037175">
    <property type="entry name" value="KFase_sf"/>
</dbReference>
<evidence type="ECO:0000256" key="1">
    <source>
        <dbReference type="SAM" id="SignalP"/>
    </source>
</evidence>
<keyword evidence="3" id="KW-1185">Reference proteome</keyword>
<dbReference type="SUPFAM" id="SSF102198">
    <property type="entry name" value="Putative cyclase"/>
    <property type="match status" value="1"/>
</dbReference>
<feature type="signal peptide" evidence="1">
    <location>
        <begin position="1"/>
        <end position="23"/>
    </location>
</feature>
<dbReference type="RefSeq" id="WP_263713228.1">
    <property type="nucleotide sequence ID" value="NZ_JAOWKX010000008.1"/>
</dbReference>
<reference evidence="2 3" key="1">
    <citation type="submission" date="2022-10" db="EMBL/GenBank/DDBJ databases">
        <title>Aestuariibacter sp. AA17 isolated from Montipora capitata coral fragment.</title>
        <authorList>
            <person name="Emsley S.A."/>
            <person name="Pfannmuller K.M."/>
            <person name="Loughran R.M."/>
            <person name="Shlafstein M."/>
            <person name="Papke E."/>
            <person name="Saw J.H."/>
            <person name="Ushijima B."/>
            <person name="Videau P."/>
        </authorList>
    </citation>
    <scope>NUCLEOTIDE SEQUENCE [LARGE SCALE GENOMIC DNA]</scope>
    <source>
        <strain evidence="2 3">AA17</strain>
    </source>
</reference>
<comment type="caution">
    <text evidence="2">The sequence shown here is derived from an EMBL/GenBank/DDBJ whole genome shotgun (WGS) entry which is preliminary data.</text>
</comment>
<dbReference type="PANTHER" id="PTHR34861">
    <property type="match status" value="1"/>
</dbReference>
<sequence>MILNRALLITWLIGIVGATSAKADDIASLASAKIVELNHVWDADAPLLGFNPPYQLVLRDTHKDSTGLIPNFSFSSDIMYFSGQHGAPNIDAIGHIGSNGKVFGGVDAVENDSAKGLKTLGIEAYPSERYLNRAVLLDVAKFKAVEHLAPGYEITENDLIQTAKHQGVKVEPGMSVLIRTGYGRFFKTDKKRYVGPIPGVGEAAAKWLAKQNVFLTGADQLTFDVYPKGGTVFPAHRILLAENGIYIVENMNLEALSDTLAQTKRYDFWLVMNPPKIRGATGMAINSFAILP</sequence>
<feature type="chain" id="PRO_5047294010" evidence="1">
    <location>
        <begin position="24"/>
        <end position="292"/>
    </location>
</feature>
<dbReference type="Proteomes" id="UP001652504">
    <property type="component" value="Unassembled WGS sequence"/>
</dbReference>
<proteinExistence type="predicted"/>
<gene>
    <name evidence="2" type="ORF">OE749_14685</name>
</gene>
<evidence type="ECO:0000313" key="3">
    <source>
        <dbReference type="Proteomes" id="UP001652504"/>
    </source>
</evidence>
<name>A0ABT3AB80_9ALTE</name>
<dbReference type="PANTHER" id="PTHR34861:SF10">
    <property type="entry name" value="CYCLASE"/>
    <property type="match status" value="1"/>
</dbReference>
<dbReference type="Pfam" id="PF04199">
    <property type="entry name" value="Cyclase"/>
    <property type="match status" value="1"/>
</dbReference>
<evidence type="ECO:0000313" key="2">
    <source>
        <dbReference type="EMBL" id="MCV2885936.1"/>
    </source>
</evidence>